<feature type="chain" id="PRO_5012551380" evidence="1">
    <location>
        <begin position="17"/>
        <end position="341"/>
    </location>
</feature>
<evidence type="ECO:0000313" key="3">
    <source>
        <dbReference type="Proteomes" id="UP000192596"/>
    </source>
</evidence>
<sequence>MRLPTILAVLIATVAAIPASFDQDLKTSQNATSLLPRVDISHDGPDGTEWLYHLDNDKPKMEHIRGPIWWSHYPGEDKACFSDIKDDNRAGAACWGVEGHWFVAAIEKFCGLMHGKLLDVTQPINSYSMIYDYWPASKNSYGERGSIKLQVGFADGGPPIQWKYTMDYKFCVEDSFLPILNYCDNKGFNHKRGGYSNYNNERHGNDRLFWLLDPNPYVQHPYDNDQNMCTNEKLCWLPKDEHTEPLGYKFDDCRDRWSEDISPADHSINPKDCWDCSNARLDGCTKDDWLAIDNLKNHALSNYDGMTATPLPTATPAARSLALTSDGSVATMRPPPPMPLA</sequence>
<keyword evidence="3" id="KW-1185">Reference proteome</keyword>
<protein>
    <submittedName>
        <fullName evidence="2">Uncharacterized protein</fullName>
    </submittedName>
</protein>
<proteinExistence type="predicted"/>
<dbReference type="InParanoid" id="A0A1V8T890"/>
<gene>
    <name evidence="2" type="ORF">B0A48_07267</name>
</gene>
<dbReference type="EMBL" id="NAJO01000014">
    <property type="protein sequence ID" value="OQO07570.1"/>
    <property type="molecule type" value="Genomic_DNA"/>
</dbReference>
<dbReference type="AlphaFoldDB" id="A0A1V8T890"/>
<organism evidence="2 3">
    <name type="scientific">Cryoendolithus antarcticus</name>
    <dbReference type="NCBI Taxonomy" id="1507870"/>
    <lineage>
        <taxon>Eukaryota</taxon>
        <taxon>Fungi</taxon>
        <taxon>Dikarya</taxon>
        <taxon>Ascomycota</taxon>
        <taxon>Pezizomycotina</taxon>
        <taxon>Dothideomycetes</taxon>
        <taxon>Dothideomycetidae</taxon>
        <taxon>Cladosporiales</taxon>
        <taxon>Cladosporiaceae</taxon>
        <taxon>Cryoendolithus</taxon>
    </lineage>
</organism>
<dbReference type="Proteomes" id="UP000192596">
    <property type="component" value="Unassembled WGS sequence"/>
</dbReference>
<feature type="signal peptide" evidence="1">
    <location>
        <begin position="1"/>
        <end position="16"/>
    </location>
</feature>
<reference evidence="3" key="1">
    <citation type="submission" date="2017-03" db="EMBL/GenBank/DDBJ databases">
        <title>Genomes of endolithic fungi from Antarctica.</title>
        <authorList>
            <person name="Coleine C."/>
            <person name="Masonjones S."/>
            <person name="Stajich J.E."/>
        </authorList>
    </citation>
    <scope>NUCLEOTIDE SEQUENCE [LARGE SCALE GENOMIC DNA]</scope>
    <source>
        <strain evidence="3">CCFEE 5527</strain>
    </source>
</reference>
<keyword evidence="1" id="KW-0732">Signal</keyword>
<accession>A0A1V8T890</accession>
<evidence type="ECO:0000256" key="1">
    <source>
        <dbReference type="SAM" id="SignalP"/>
    </source>
</evidence>
<name>A0A1V8T890_9PEZI</name>
<evidence type="ECO:0000313" key="2">
    <source>
        <dbReference type="EMBL" id="OQO07570.1"/>
    </source>
</evidence>
<comment type="caution">
    <text evidence="2">The sequence shown here is derived from an EMBL/GenBank/DDBJ whole genome shotgun (WGS) entry which is preliminary data.</text>
</comment>